<protein>
    <submittedName>
        <fullName evidence="1">Uncharacterized protein</fullName>
    </submittedName>
</protein>
<organism evidence="1 2">
    <name type="scientific">Candidatus Magasanikbacteria bacterium RIFOXYC12_FULL_33_11</name>
    <dbReference type="NCBI Taxonomy" id="1798701"/>
    <lineage>
        <taxon>Bacteria</taxon>
        <taxon>Candidatus Magasanikiibacteriota</taxon>
    </lineage>
</organism>
<name>A0A1F6NLU8_9BACT</name>
<gene>
    <name evidence="1" type="ORF">A2493_01640</name>
</gene>
<dbReference type="AlphaFoldDB" id="A0A1F6NLU8"/>
<sequence length="97" mass="10952">MSPYANFDEKQTAWFWAIIEGMVSDQEYANFARIRRGMDLEIMIRVRPKDVHIFTPEVCMSLAQLLGVVTGTTPVVYLEGAPHQAAQEAIYATLNNC</sequence>
<reference evidence="1 2" key="1">
    <citation type="journal article" date="2016" name="Nat. Commun.">
        <title>Thousands of microbial genomes shed light on interconnected biogeochemical processes in an aquifer system.</title>
        <authorList>
            <person name="Anantharaman K."/>
            <person name="Brown C.T."/>
            <person name="Hug L.A."/>
            <person name="Sharon I."/>
            <person name="Castelle C.J."/>
            <person name="Probst A.J."/>
            <person name="Thomas B.C."/>
            <person name="Singh A."/>
            <person name="Wilkins M.J."/>
            <person name="Karaoz U."/>
            <person name="Brodie E.L."/>
            <person name="Williams K.H."/>
            <person name="Hubbard S.S."/>
            <person name="Banfield J.F."/>
        </authorList>
    </citation>
    <scope>NUCLEOTIDE SEQUENCE [LARGE SCALE GENOMIC DNA]</scope>
</reference>
<evidence type="ECO:0000313" key="2">
    <source>
        <dbReference type="Proteomes" id="UP000178349"/>
    </source>
</evidence>
<dbReference type="EMBL" id="MFQW01000056">
    <property type="protein sequence ID" value="OGH84922.1"/>
    <property type="molecule type" value="Genomic_DNA"/>
</dbReference>
<evidence type="ECO:0000313" key="1">
    <source>
        <dbReference type="EMBL" id="OGH84922.1"/>
    </source>
</evidence>
<dbReference type="Proteomes" id="UP000178349">
    <property type="component" value="Unassembled WGS sequence"/>
</dbReference>
<proteinExistence type="predicted"/>
<comment type="caution">
    <text evidence="1">The sequence shown here is derived from an EMBL/GenBank/DDBJ whole genome shotgun (WGS) entry which is preliminary data.</text>
</comment>
<accession>A0A1F6NLU8</accession>